<feature type="transmembrane region" description="Helical" evidence="1">
    <location>
        <begin position="207"/>
        <end position="227"/>
    </location>
</feature>
<evidence type="ECO:0000256" key="1">
    <source>
        <dbReference type="SAM" id="Phobius"/>
    </source>
</evidence>
<feature type="transmembrane region" description="Helical" evidence="1">
    <location>
        <begin position="239"/>
        <end position="257"/>
    </location>
</feature>
<keyword evidence="1" id="KW-1133">Transmembrane helix</keyword>
<dbReference type="EMBL" id="SFCC01000007">
    <property type="protein sequence ID" value="RZQ63032.1"/>
    <property type="molecule type" value="Genomic_DNA"/>
</dbReference>
<dbReference type="Proteomes" id="UP000292003">
    <property type="component" value="Unassembled WGS sequence"/>
</dbReference>
<sequence>MTQIRSWYRPMRARPGDEPHRVATSLELLYDLCFVVAVGRTAIEFHHALSENHVLQGLAGFLFVFWAIWWPWLQFSWFASSYDTDDVPYRLAVLVQIAGGLVIAAGVPGAFHGDFRVVVIGYVLMRLAAVTQWLRAARSDPARRVTALRYAGGITVVQVLWIARLWLPDSLLVPSVLVLFLVELAVPVWAERAAGTTWHPHHIAERYGLFTIIVLGETVIGATAAVQEGIAETEALAELIGLAGCGLVIVFAMWWLYFDRPGHARLTSLPAAIRWGYGHYLIFASAAAVGSGIEVAVDHHLHKTTLPMFAVGLAVTVPVAIFVLSVWLLQIGPRDECRPLAVGFPAAAVLAVAVSFTPIPIHLVAVVLAALVVTTVVATEGHTVERTHS</sequence>
<protein>
    <submittedName>
        <fullName evidence="2">Low temperature requirement protein A</fullName>
    </submittedName>
</protein>
<keyword evidence="1" id="KW-0472">Membrane</keyword>
<feature type="transmembrane region" description="Helical" evidence="1">
    <location>
        <begin position="91"/>
        <end position="111"/>
    </location>
</feature>
<feature type="transmembrane region" description="Helical" evidence="1">
    <location>
        <begin position="277"/>
        <end position="297"/>
    </location>
</feature>
<dbReference type="PANTHER" id="PTHR36840:SF1">
    <property type="entry name" value="BLL5714 PROTEIN"/>
    <property type="match status" value="1"/>
</dbReference>
<accession>A0A4Q7J879</accession>
<feature type="transmembrane region" description="Helical" evidence="1">
    <location>
        <begin position="147"/>
        <end position="167"/>
    </location>
</feature>
<name>A0A4Q7J879_9PSEU</name>
<proteinExistence type="predicted"/>
<dbReference type="RefSeq" id="WP_130476036.1">
    <property type="nucleotide sequence ID" value="NZ_SFCC01000007.1"/>
</dbReference>
<dbReference type="PANTHER" id="PTHR36840">
    <property type="entry name" value="BLL5714 PROTEIN"/>
    <property type="match status" value="1"/>
</dbReference>
<feature type="transmembrane region" description="Helical" evidence="1">
    <location>
        <begin position="173"/>
        <end position="195"/>
    </location>
</feature>
<dbReference type="Pfam" id="PF06772">
    <property type="entry name" value="LtrA"/>
    <property type="match status" value="1"/>
</dbReference>
<organism evidence="2 3">
    <name type="scientific">Amycolatopsis suaedae</name>
    <dbReference type="NCBI Taxonomy" id="2510978"/>
    <lineage>
        <taxon>Bacteria</taxon>
        <taxon>Bacillati</taxon>
        <taxon>Actinomycetota</taxon>
        <taxon>Actinomycetes</taxon>
        <taxon>Pseudonocardiales</taxon>
        <taxon>Pseudonocardiaceae</taxon>
        <taxon>Amycolatopsis</taxon>
    </lineage>
</organism>
<feature type="transmembrane region" description="Helical" evidence="1">
    <location>
        <begin position="340"/>
        <end position="356"/>
    </location>
</feature>
<dbReference type="OrthoDB" id="7698234at2"/>
<dbReference type="InterPro" id="IPR010640">
    <property type="entry name" value="Low_temperature_requirement_A"/>
</dbReference>
<feature type="transmembrane region" description="Helical" evidence="1">
    <location>
        <begin position="309"/>
        <end position="328"/>
    </location>
</feature>
<evidence type="ECO:0000313" key="2">
    <source>
        <dbReference type="EMBL" id="RZQ63032.1"/>
    </source>
</evidence>
<dbReference type="AlphaFoldDB" id="A0A4Q7J879"/>
<keyword evidence="1" id="KW-0812">Transmembrane</keyword>
<gene>
    <name evidence="2" type="ORF">EWH70_15185</name>
</gene>
<evidence type="ECO:0000313" key="3">
    <source>
        <dbReference type="Proteomes" id="UP000292003"/>
    </source>
</evidence>
<reference evidence="2 3" key="1">
    <citation type="submission" date="2019-02" db="EMBL/GenBank/DDBJ databases">
        <title>Draft genome sequence of Amycolatopsis sp. 8-3EHSu isolated from roots of Suaeda maritima.</title>
        <authorList>
            <person name="Duangmal K."/>
            <person name="Chantavorakit T."/>
        </authorList>
    </citation>
    <scope>NUCLEOTIDE SEQUENCE [LARGE SCALE GENOMIC DNA]</scope>
    <source>
        <strain evidence="2 3">8-3EHSu</strain>
    </source>
</reference>
<keyword evidence="3" id="KW-1185">Reference proteome</keyword>
<comment type="caution">
    <text evidence="2">The sequence shown here is derived from an EMBL/GenBank/DDBJ whole genome shotgun (WGS) entry which is preliminary data.</text>
</comment>
<feature type="transmembrane region" description="Helical" evidence="1">
    <location>
        <begin position="55"/>
        <end position="79"/>
    </location>
</feature>